<gene>
    <name evidence="2" type="ORF">GN958_ATG05791</name>
</gene>
<sequence length="227" mass="25125">MISSGSVSDLCGGGDRTYLLMPVEILLTREKTKGMAARRETRLENSAFMKRLEMVHADDRARLLRDHRAYFAGERSADADFASARLAVLRPPPYKPPPMVDEPWEPDDEKDEGEDKGSAWEDDDEFEALSSIKYSAQTKTTNKTKTTGKTSGKTKVVAKAKVVEKKKSTGKTPRKKSSKTLAKEAREAAATSKRNTAAKKRQDPANDDQQAGKKAKDAARKHLEGKK</sequence>
<dbReference type="Proteomes" id="UP000704712">
    <property type="component" value="Unassembled WGS sequence"/>
</dbReference>
<comment type="caution">
    <text evidence="2">The sequence shown here is derived from an EMBL/GenBank/DDBJ whole genome shotgun (WGS) entry which is preliminary data.</text>
</comment>
<organism evidence="2 3">
    <name type="scientific">Phytophthora infestans</name>
    <name type="common">Potato late blight agent</name>
    <name type="synonym">Botrytis infestans</name>
    <dbReference type="NCBI Taxonomy" id="4787"/>
    <lineage>
        <taxon>Eukaryota</taxon>
        <taxon>Sar</taxon>
        <taxon>Stramenopiles</taxon>
        <taxon>Oomycota</taxon>
        <taxon>Peronosporomycetes</taxon>
        <taxon>Peronosporales</taxon>
        <taxon>Peronosporaceae</taxon>
        <taxon>Phytophthora</taxon>
    </lineage>
</organism>
<feature type="region of interest" description="Disordered" evidence="1">
    <location>
        <begin position="89"/>
        <end position="227"/>
    </location>
</feature>
<feature type="compositionally biased region" description="Acidic residues" evidence="1">
    <location>
        <begin position="102"/>
        <end position="112"/>
    </location>
</feature>
<feature type="compositionally biased region" description="Basic residues" evidence="1">
    <location>
        <begin position="168"/>
        <end position="178"/>
    </location>
</feature>
<evidence type="ECO:0000313" key="3">
    <source>
        <dbReference type="Proteomes" id="UP000704712"/>
    </source>
</evidence>
<dbReference type="EMBL" id="JAACNO010000765">
    <property type="protein sequence ID" value="KAF4145084.1"/>
    <property type="molecule type" value="Genomic_DNA"/>
</dbReference>
<dbReference type="AlphaFoldDB" id="A0A8S9V0W7"/>
<accession>A0A8S9V0W7</accession>
<evidence type="ECO:0000313" key="2">
    <source>
        <dbReference type="EMBL" id="KAF4145084.1"/>
    </source>
</evidence>
<feature type="compositionally biased region" description="Pro residues" evidence="1">
    <location>
        <begin position="90"/>
        <end position="100"/>
    </location>
</feature>
<feature type="compositionally biased region" description="Basic and acidic residues" evidence="1">
    <location>
        <begin position="200"/>
        <end position="227"/>
    </location>
</feature>
<feature type="compositionally biased region" description="Low complexity" evidence="1">
    <location>
        <begin position="135"/>
        <end position="160"/>
    </location>
</feature>
<evidence type="ECO:0000256" key="1">
    <source>
        <dbReference type="SAM" id="MobiDB-lite"/>
    </source>
</evidence>
<reference evidence="2" key="1">
    <citation type="submission" date="2020-03" db="EMBL/GenBank/DDBJ databases">
        <title>Hybrid Assembly of Korean Phytophthora infestans isolates.</title>
        <authorList>
            <person name="Prokchorchik M."/>
            <person name="Lee Y."/>
            <person name="Seo J."/>
            <person name="Cho J.-H."/>
            <person name="Park Y.-E."/>
            <person name="Jang D.-C."/>
            <person name="Im J.-S."/>
            <person name="Choi J.-G."/>
            <person name="Park H.-J."/>
            <person name="Lee G.-B."/>
            <person name="Lee Y.-G."/>
            <person name="Hong S.-Y."/>
            <person name="Cho K."/>
            <person name="Sohn K.H."/>
        </authorList>
    </citation>
    <scope>NUCLEOTIDE SEQUENCE</scope>
    <source>
        <strain evidence="2">KR_2_A2</strain>
    </source>
</reference>
<protein>
    <submittedName>
        <fullName evidence="2">Uncharacterized protein</fullName>
    </submittedName>
</protein>
<proteinExistence type="predicted"/>
<name>A0A8S9V0W7_PHYIN</name>